<feature type="region of interest" description="Disordered" evidence="2">
    <location>
        <begin position="327"/>
        <end position="348"/>
    </location>
</feature>
<keyword evidence="1" id="KW-0560">Oxidoreductase</keyword>
<feature type="compositionally biased region" description="Basic and acidic residues" evidence="2">
    <location>
        <begin position="330"/>
        <end position="342"/>
    </location>
</feature>
<accession>A0ABZ1ZZG8</accession>
<reference evidence="4" key="1">
    <citation type="submission" date="2022-10" db="EMBL/GenBank/DDBJ databases">
        <title>The complete genomes of actinobacterial strains from the NBC collection.</title>
        <authorList>
            <person name="Joergensen T.S."/>
            <person name="Alvarez Arevalo M."/>
            <person name="Sterndorff E.B."/>
            <person name="Faurdal D."/>
            <person name="Vuksanovic O."/>
            <person name="Mourched A.-S."/>
            <person name="Charusanti P."/>
            <person name="Shaw S."/>
            <person name="Blin K."/>
            <person name="Weber T."/>
        </authorList>
    </citation>
    <scope>NUCLEOTIDE SEQUENCE</scope>
    <source>
        <strain evidence="4">NBC_01432</strain>
    </source>
</reference>
<dbReference type="Pfam" id="PF00248">
    <property type="entry name" value="Aldo_ket_red"/>
    <property type="match status" value="1"/>
</dbReference>
<evidence type="ECO:0000259" key="3">
    <source>
        <dbReference type="Pfam" id="PF00248"/>
    </source>
</evidence>
<dbReference type="InterPro" id="IPR023210">
    <property type="entry name" value="NADP_OxRdtase_dom"/>
</dbReference>
<name>A0ABZ1ZZG8_STRNV</name>
<dbReference type="RefSeq" id="WP_329074034.1">
    <property type="nucleotide sequence ID" value="NZ_CP109495.1"/>
</dbReference>
<keyword evidence="5" id="KW-1185">Reference proteome</keyword>
<evidence type="ECO:0000256" key="2">
    <source>
        <dbReference type="SAM" id="MobiDB-lite"/>
    </source>
</evidence>
<dbReference type="InterPro" id="IPR020471">
    <property type="entry name" value="AKR"/>
</dbReference>
<dbReference type="Proteomes" id="UP001432209">
    <property type="component" value="Chromosome"/>
</dbReference>
<evidence type="ECO:0000256" key="1">
    <source>
        <dbReference type="ARBA" id="ARBA00023002"/>
    </source>
</evidence>
<protein>
    <submittedName>
        <fullName evidence="4">Aldo/keto reductase</fullName>
    </submittedName>
</protein>
<gene>
    <name evidence="4" type="ORF">OG442_02085</name>
</gene>
<dbReference type="InterPro" id="IPR050523">
    <property type="entry name" value="AKR_Detox_Biosynth"/>
</dbReference>
<dbReference type="EMBL" id="CP109495">
    <property type="protein sequence ID" value="WUX50435.1"/>
    <property type="molecule type" value="Genomic_DNA"/>
</dbReference>
<evidence type="ECO:0000313" key="4">
    <source>
        <dbReference type="EMBL" id="WUX50435.1"/>
    </source>
</evidence>
<dbReference type="InterPro" id="IPR036812">
    <property type="entry name" value="NAD(P)_OxRdtase_dom_sf"/>
</dbReference>
<dbReference type="Gene3D" id="3.20.20.100">
    <property type="entry name" value="NADP-dependent oxidoreductase domain"/>
    <property type="match status" value="1"/>
</dbReference>
<feature type="domain" description="NADP-dependent oxidoreductase" evidence="3">
    <location>
        <begin position="17"/>
        <end position="308"/>
    </location>
</feature>
<proteinExistence type="predicted"/>
<organism evidence="4 5">
    <name type="scientific">Streptomyces niveus</name>
    <name type="common">Streptomyces spheroides</name>
    <dbReference type="NCBI Taxonomy" id="193462"/>
    <lineage>
        <taxon>Bacteria</taxon>
        <taxon>Bacillati</taxon>
        <taxon>Actinomycetota</taxon>
        <taxon>Actinomycetes</taxon>
        <taxon>Kitasatosporales</taxon>
        <taxon>Streptomycetaceae</taxon>
        <taxon>Streptomyces</taxon>
    </lineage>
</organism>
<dbReference type="SUPFAM" id="SSF51430">
    <property type="entry name" value="NAD(P)-linked oxidoreductase"/>
    <property type="match status" value="1"/>
</dbReference>
<evidence type="ECO:0000313" key="5">
    <source>
        <dbReference type="Proteomes" id="UP001432209"/>
    </source>
</evidence>
<dbReference type="PRINTS" id="PR00069">
    <property type="entry name" value="ALDKETRDTASE"/>
</dbReference>
<dbReference type="PANTHER" id="PTHR43364:SF4">
    <property type="entry name" value="NAD(P)-LINKED OXIDOREDUCTASE SUPERFAMILY PROTEIN"/>
    <property type="match status" value="1"/>
</dbReference>
<sequence>MRMRRLGLTGIEVSAYCLGTMVFGKMGNPDHDDCVRMIHRALDQGVNFIDTADVYGYSETEEIVGKALKGRRDEVVLATKFNGPMGEGPNRGGSSRRWVVQAVEGSLKRLRTDYIDLYQIHHPDPHTDAEETLSALTDLVRAGKVRAIGSSNLPASEIVEAQWVSERRGLHRPRTEQPTYSILNRAIEREILPVCHRYGLGVLVWSPLAMGLLTGRYRKNAPRPDNARMNWVSQHLTDERKLDAVEQLLILAEEAGHSLTHLAMAFATSHPDVTSAIIGPRTMDQLDDLLAGASLTLGDDILDKIDAIVPPGTDIGPLDVSYVPPSLTHTDLRRRPSHERAAARCVPR</sequence>
<dbReference type="PANTHER" id="PTHR43364">
    <property type="entry name" value="NADH-SPECIFIC METHYLGLYOXAL REDUCTASE-RELATED"/>
    <property type="match status" value="1"/>
</dbReference>